<feature type="compositionally biased region" description="Pro residues" evidence="1">
    <location>
        <begin position="314"/>
        <end position="354"/>
    </location>
</feature>
<protein>
    <submittedName>
        <fullName evidence="2">Uncharacterized protein</fullName>
    </submittedName>
</protein>
<reference evidence="2 3" key="1">
    <citation type="submission" date="2017-06" db="EMBL/GenBank/DDBJ databases">
        <title>A platform for efficient transgenesis in Macrostomum lignano, a flatworm model organism for stem cell research.</title>
        <authorList>
            <person name="Berezikov E."/>
        </authorList>
    </citation>
    <scope>NUCLEOTIDE SEQUENCE [LARGE SCALE GENOMIC DNA]</scope>
    <source>
        <strain evidence="2">DV1</strain>
        <tissue evidence="2">Whole organism</tissue>
    </source>
</reference>
<organism evidence="2 3">
    <name type="scientific">Macrostomum lignano</name>
    <dbReference type="NCBI Taxonomy" id="282301"/>
    <lineage>
        <taxon>Eukaryota</taxon>
        <taxon>Metazoa</taxon>
        <taxon>Spiralia</taxon>
        <taxon>Lophotrochozoa</taxon>
        <taxon>Platyhelminthes</taxon>
        <taxon>Rhabditophora</taxon>
        <taxon>Macrostomorpha</taxon>
        <taxon>Macrostomida</taxon>
        <taxon>Macrostomidae</taxon>
        <taxon>Macrostomum</taxon>
    </lineage>
</organism>
<dbReference type="Proteomes" id="UP000215902">
    <property type="component" value="Unassembled WGS sequence"/>
</dbReference>
<feature type="compositionally biased region" description="Low complexity" evidence="1">
    <location>
        <begin position="355"/>
        <end position="379"/>
    </location>
</feature>
<feature type="compositionally biased region" description="Polar residues" evidence="1">
    <location>
        <begin position="300"/>
        <end position="313"/>
    </location>
</feature>
<feature type="region of interest" description="Disordered" evidence="1">
    <location>
        <begin position="1"/>
        <end position="77"/>
    </location>
</feature>
<sequence length="627" mass="67401">MSHSMRSFSSNTSNGNSTLRRMGGPSWLRGTPSSRSSSGSRDTLAAAQPPPQMQQQRKSFRRAWEAEPDSWTQSTSVYSHRAASISSHQSAFVFPTWTVGNAVSDSASTASCGGGSRRLDTNSNCSQAPEDRRTRNPELDDQRNLSSGGGARWAEDGRYPPQSRYQDSRAAYSQEEAPRYADNQRSGYPDSQQHSRAPYQHEQEPKCADNQRGRYPDSWQSRFQDSRPPYPPEQEPRCADNQRSGYPDSRPSRFQDSRAPYRQEEEQRCADRYPGGDRAPVSQYPTAAPPMNCRPPAAAVQQTPVRSTPVQPATQPPPPPQPPPPQQPQPPPPPPPPPQPQPQPQQPQPQPHIPPGVQGNPMMMPQMPQMQQLPAQDPQRNGPALAASGYPPQSQHSRFGASMFDDPVGEGQDDEFGPPPPNFSNLDSAWPNMSGGLENWPANMDSGWVDPVANFAKIVQQDPVNDKDEWELPENWGDLDVPPTYPQNMMLDPGFEGNGGFSSFNNFNSAFMGRGGGVGGGGGGGGLDSGLDSGLDTGLDSGLDSGLGNGLGNGLGSGLGSGLGRDSLGGIGGSSGSLQDDSMDFELDGLSPARQKSGADFGGAGFGGNWCSEMGSFQQQGRNFGFI</sequence>
<comment type="caution">
    <text evidence="2">The sequence shown here is derived from an EMBL/GenBank/DDBJ whole genome shotgun (WGS) entry which is preliminary data.</text>
</comment>
<feature type="region of interest" description="Disordered" evidence="1">
    <location>
        <begin position="105"/>
        <end position="402"/>
    </location>
</feature>
<feature type="compositionally biased region" description="Low complexity" evidence="1">
    <location>
        <begin position="7"/>
        <end position="18"/>
    </location>
</feature>
<gene>
    <name evidence="2" type="ORF">BOX15_Mlig005816g1</name>
</gene>
<feature type="compositionally biased region" description="Basic and acidic residues" evidence="1">
    <location>
        <begin position="129"/>
        <end position="143"/>
    </location>
</feature>
<feature type="compositionally biased region" description="Low complexity" evidence="1">
    <location>
        <begin position="33"/>
        <end position="47"/>
    </location>
</feature>
<feature type="compositionally biased region" description="Basic and acidic residues" evidence="1">
    <location>
        <begin position="250"/>
        <end position="275"/>
    </location>
</feature>
<feature type="compositionally biased region" description="Basic and acidic residues" evidence="1">
    <location>
        <begin position="199"/>
        <end position="215"/>
    </location>
</feature>
<proteinExistence type="predicted"/>
<evidence type="ECO:0000313" key="2">
    <source>
        <dbReference type="EMBL" id="PAA65196.1"/>
    </source>
</evidence>
<evidence type="ECO:0000256" key="1">
    <source>
        <dbReference type="SAM" id="MobiDB-lite"/>
    </source>
</evidence>
<evidence type="ECO:0000313" key="3">
    <source>
        <dbReference type="Proteomes" id="UP000215902"/>
    </source>
</evidence>
<name>A0A267EUR7_9PLAT</name>
<dbReference type="AlphaFoldDB" id="A0A267EUR7"/>
<keyword evidence="3" id="KW-1185">Reference proteome</keyword>
<accession>A0A267EUR7</accession>
<dbReference type="EMBL" id="NIVC01001673">
    <property type="protein sequence ID" value="PAA65196.1"/>
    <property type="molecule type" value="Genomic_DNA"/>
</dbReference>
<feature type="compositionally biased region" description="Polar residues" evidence="1">
    <location>
        <begin position="183"/>
        <end position="195"/>
    </location>
</feature>
<dbReference type="PRINTS" id="PR01217">
    <property type="entry name" value="PRICHEXTENSN"/>
</dbReference>